<dbReference type="CDD" id="cd06225">
    <property type="entry name" value="HAMP"/>
    <property type="match status" value="1"/>
</dbReference>
<keyword evidence="2 4" id="KW-0807">Transducer</keyword>
<dbReference type="Gene3D" id="1.10.287.950">
    <property type="entry name" value="Methyl-accepting chemotaxis protein"/>
    <property type="match status" value="1"/>
</dbReference>
<dbReference type="InterPro" id="IPR003660">
    <property type="entry name" value="HAMP_dom"/>
</dbReference>
<keyword evidence="5" id="KW-0812">Transmembrane</keyword>
<dbReference type="AlphaFoldDB" id="A0AAV2VKJ7"/>
<protein>
    <submittedName>
        <fullName evidence="8">Methyl-accepting chemotaxis protein</fullName>
    </submittedName>
</protein>
<feature type="transmembrane region" description="Helical" evidence="5">
    <location>
        <begin position="6"/>
        <end position="29"/>
    </location>
</feature>
<evidence type="ECO:0000256" key="5">
    <source>
        <dbReference type="SAM" id="Phobius"/>
    </source>
</evidence>
<dbReference type="EMBL" id="CAOF01000045">
    <property type="protein sequence ID" value="CCO45163.1"/>
    <property type="molecule type" value="Genomic_DNA"/>
</dbReference>
<dbReference type="RefSeq" id="WP_022610764.1">
    <property type="nucleotide sequence ID" value="NZ_LK391965.1"/>
</dbReference>
<comment type="similarity">
    <text evidence="3">Belongs to the methyl-accepting chemotaxis (MCP) protein family.</text>
</comment>
<evidence type="ECO:0000313" key="9">
    <source>
        <dbReference type="Proteomes" id="UP000018211"/>
    </source>
</evidence>
<dbReference type="SMART" id="SM00283">
    <property type="entry name" value="MA"/>
    <property type="match status" value="1"/>
</dbReference>
<keyword evidence="5" id="KW-0472">Membrane</keyword>
<dbReference type="GO" id="GO:0006935">
    <property type="term" value="P:chemotaxis"/>
    <property type="evidence" value="ECO:0007669"/>
    <property type="project" value="InterPro"/>
</dbReference>
<comment type="subcellular location">
    <subcellularLocation>
        <location evidence="1">Membrane</location>
    </subcellularLocation>
</comment>
<dbReference type="GO" id="GO:0007165">
    <property type="term" value="P:signal transduction"/>
    <property type="evidence" value="ECO:0007669"/>
    <property type="project" value="UniProtKB-KW"/>
</dbReference>
<feature type="transmembrane region" description="Helical" evidence="5">
    <location>
        <begin position="224"/>
        <end position="247"/>
    </location>
</feature>
<dbReference type="Pfam" id="PF00672">
    <property type="entry name" value="HAMP"/>
    <property type="match status" value="1"/>
</dbReference>
<proteinExistence type="inferred from homology"/>
<dbReference type="FunFam" id="1.10.287.950:FF:000001">
    <property type="entry name" value="Methyl-accepting chemotaxis sensory transducer"/>
    <property type="match status" value="1"/>
</dbReference>
<feature type="domain" description="HAMP" evidence="7">
    <location>
        <begin position="249"/>
        <end position="302"/>
    </location>
</feature>
<dbReference type="CDD" id="cd11386">
    <property type="entry name" value="MCP_signal"/>
    <property type="match status" value="1"/>
</dbReference>
<accession>A0AAV2VKJ7</accession>
<evidence type="ECO:0000313" key="8">
    <source>
        <dbReference type="EMBL" id="CCO45163.1"/>
    </source>
</evidence>
<dbReference type="GO" id="GO:0016020">
    <property type="term" value="C:membrane"/>
    <property type="evidence" value="ECO:0007669"/>
    <property type="project" value="UniProtKB-SubCell"/>
</dbReference>
<gene>
    <name evidence="8" type="ORF">VIBNISOn1_1390042</name>
</gene>
<evidence type="ECO:0000256" key="2">
    <source>
        <dbReference type="ARBA" id="ARBA00023224"/>
    </source>
</evidence>
<evidence type="ECO:0000259" key="7">
    <source>
        <dbReference type="PROSITE" id="PS50885"/>
    </source>
</evidence>
<dbReference type="SUPFAM" id="SSF58104">
    <property type="entry name" value="Methyl-accepting chemotaxis protein (MCP) signaling domain"/>
    <property type="match status" value="1"/>
</dbReference>
<keyword evidence="5" id="KW-1133">Transmembrane helix</keyword>
<dbReference type="GO" id="GO:0004888">
    <property type="term" value="F:transmembrane signaling receptor activity"/>
    <property type="evidence" value="ECO:0007669"/>
    <property type="project" value="InterPro"/>
</dbReference>
<dbReference type="SMART" id="SM00304">
    <property type="entry name" value="HAMP"/>
    <property type="match status" value="1"/>
</dbReference>
<organism evidence="8 9">
    <name type="scientific">Vibrio nigripulchritudo SOn1</name>
    <dbReference type="NCBI Taxonomy" id="1238450"/>
    <lineage>
        <taxon>Bacteria</taxon>
        <taxon>Pseudomonadati</taxon>
        <taxon>Pseudomonadota</taxon>
        <taxon>Gammaproteobacteria</taxon>
        <taxon>Vibrionales</taxon>
        <taxon>Vibrionaceae</taxon>
        <taxon>Vibrio</taxon>
    </lineage>
</organism>
<dbReference type="PROSITE" id="PS50885">
    <property type="entry name" value="HAMP"/>
    <property type="match status" value="1"/>
</dbReference>
<evidence type="ECO:0000256" key="1">
    <source>
        <dbReference type="ARBA" id="ARBA00004370"/>
    </source>
</evidence>
<dbReference type="InterPro" id="IPR004090">
    <property type="entry name" value="Chemotax_Me-accpt_rcpt"/>
</dbReference>
<evidence type="ECO:0000259" key="6">
    <source>
        <dbReference type="PROSITE" id="PS50111"/>
    </source>
</evidence>
<evidence type="ECO:0000256" key="3">
    <source>
        <dbReference type="ARBA" id="ARBA00029447"/>
    </source>
</evidence>
<dbReference type="PRINTS" id="PR00260">
    <property type="entry name" value="CHEMTRNSDUCR"/>
</dbReference>
<evidence type="ECO:0000256" key="4">
    <source>
        <dbReference type="PROSITE-ProRule" id="PRU00284"/>
    </source>
</evidence>
<comment type="caution">
    <text evidence="8">The sequence shown here is derived from an EMBL/GenBank/DDBJ whole genome shotgun (WGS) entry which is preliminary data.</text>
</comment>
<name>A0AAV2VKJ7_9VIBR</name>
<dbReference type="Gene3D" id="6.10.340.10">
    <property type="match status" value="1"/>
</dbReference>
<sequence length="573" mass="62917">MKTQSIMAYVFGSMSLIAGVTIILGLTILSSADKLKSTSETRYQSYQVADELRQSSDDLTRLARTYALTGNDDYESMYMDILAIRNGEKPLPNKYHQIYWDLVINYGDKPKPDGRSISIQTRMQELGFSDKEFALLKEAQGNSDALVNLEVKAMNAVKGIFLDPSTGQYTRRATPDKSMAAELLHSKTYHIEKAKIMKPIDGFFSELENRTYNYLQRDFEGLKFAVMVTLALMITMLIAAIVGFWMINRTVSRPVTTLSHQLKKIEASGNLKLRITDVEKGELGVIAMQINSMLDMLDTSKETTDRVSAHVQELAAQTHQVVSESRKSSDTLTQETNSVLVAVEEMATALSRVTDVTVNAESEASQNDKNVSEGQASMRLAVDSMSTLQSEFSHTQQAMEGLMSESAQVSGVLDVIKSIAEQTNLLALNAAIEAARAGEQGRGFAVVADEVRSLAQRTQDSTNEIEEIIDSLQDKTNTMGGTINQAAELMSTAQSGIDTIGHVFEKIKETTGVIYKLNSEIAHSTDEQSKVSNMINESLSQINDMTASVAHSIEQIETSASNLDASAKELSSI</sequence>
<dbReference type="Proteomes" id="UP000018211">
    <property type="component" value="Unassembled WGS sequence"/>
</dbReference>
<feature type="domain" description="Methyl-accepting transducer" evidence="6">
    <location>
        <begin position="307"/>
        <end position="543"/>
    </location>
</feature>
<dbReference type="PANTHER" id="PTHR32089:SF41">
    <property type="entry name" value="METHYL-ACCEPTING CHEMOTAXIS PROTEIN"/>
    <property type="match status" value="1"/>
</dbReference>
<dbReference type="PROSITE" id="PS50111">
    <property type="entry name" value="CHEMOTAXIS_TRANSDUC_2"/>
    <property type="match status" value="1"/>
</dbReference>
<reference evidence="8 9" key="1">
    <citation type="journal article" date="2013" name="ISME J.">
        <title>Comparative genomics of pathogenic lineages of Vibrio nigripulchritudo identifies virulence-associated traits.</title>
        <authorList>
            <person name="Goudenege D."/>
            <person name="Labreuche Y."/>
            <person name="Krin E."/>
            <person name="Ansquer D."/>
            <person name="Mangenot S."/>
            <person name="Calteau A."/>
            <person name="Medigue C."/>
            <person name="Mazel D."/>
            <person name="Polz M.F."/>
            <person name="Le Roux F."/>
        </authorList>
    </citation>
    <scope>NUCLEOTIDE SEQUENCE [LARGE SCALE GENOMIC DNA]</scope>
    <source>
        <strain evidence="8 9">SOn1</strain>
    </source>
</reference>
<dbReference type="Pfam" id="PF00015">
    <property type="entry name" value="MCPsignal"/>
    <property type="match status" value="1"/>
</dbReference>
<dbReference type="InterPro" id="IPR004089">
    <property type="entry name" value="MCPsignal_dom"/>
</dbReference>
<dbReference type="PANTHER" id="PTHR32089">
    <property type="entry name" value="METHYL-ACCEPTING CHEMOTAXIS PROTEIN MCPB"/>
    <property type="match status" value="1"/>
</dbReference>